<evidence type="ECO:0000256" key="1">
    <source>
        <dbReference type="ARBA" id="ARBA00023015"/>
    </source>
</evidence>
<evidence type="ECO:0000256" key="2">
    <source>
        <dbReference type="ARBA" id="ARBA00023125"/>
    </source>
</evidence>
<organism evidence="6 7">
    <name type="scientific">Nocardioides fonticola</name>
    <dbReference type="NCBI Taxonomy" id="450363"/>
    <lineage>
        <taxon>Bacteria</taxon>
        <taxon>Bacillati</taxon>
        <taxon>Actinomycetota</taxon>
        <taxon>Actinomycetes</taxon>
        <taxon>Propionibacteriales</taxon>
        <taxon>Nocardioidaceae</taxon>
        <taxon>Nocardioides</taxon>
    </lineage>
</organism>
<keyword evidence="2 4" id="KW-0238">DNA-binding</keyword>
<dbReference type="SUPFAM" id="SSF46689">
    <property type="entry name" value="Homeodomain-like"/>
    <property type="match status" value="1"/>
</dbReference>
<evidence type="ECO:0000259" key="5">
    <source>
        <dbReference type="PROSITE" id="PS50977"/>
    </source>
</evidence>
<keyword evidence="3" id="KW-0804">Transcription</keyword>
<evidence type="ECO:0000313" key="7">
    <source>
        <dbReference type="Proteomes" id="UP001501495"/>
    </source>
</evidence>
<sequence length="183" mass="20134">MRADALRNRERIIDTARTVFREQGYDASLDEIAKRAGVGAGTLYRHFPNRDALLDAILQNWVERVEAATEKTLAHEGPPRELLLEWFRTYVELISLHKGGPAKITSALGDPESPIRTKCQVLTGAAERVMERLREEHAIRDDVDAVRVCQLVGGVATVADNGDLDADAVAPLLEVVADGLLRA</sequence>
<proteinExistence type="predicted"/>
<name>A0ABP7XNT3_9ACTN</name>
<dbReference type="Gene3D" id="1.10.357.10">
    <property type="entry name" value="Tetracycline Repressor, domain 2"/>
    <property type="match status" value="1"/>
</dbReference>
<feature type="domain" description="HTH tetR-type" evidence="5">
    <location>
        <begin position="6"/>
        <end position="65"/>
    </location>
</feature>
<dbReference type="PROSITE" id="PS50977">
    <property type="entry name" value="HTH_TETR_2"/>
    <property type="match status" value="1"/>
</dbReference>
<dbReference type="EMBL" id="BAAAZH010000020">
    <property type="protein sequence ID" value="GAA4122379.1"/>
    <property type="molecule type" value="Genomic_DNA"/>
</dbReference>
<dbReference type="InterPro" id="IPR009057">
    <property type="entry name" value="Homeodomain-like_sf"/>
</dbReference>
<dbReference type="RefSeq" id="WP_344734086.1">
    <property type="nucleotide sequence ID" value="NZ_BAAAZH010000020.1"/>
</dbReference>
<protein>
    <submittedName>
        <fullName evidence="6">TetR/AcrR family transcriptional regulator</fullName>
    </submittedName>
</protein>
<dbReference type="InterPro" id="IPR001647">
    <property type="entry name" value="HTH_TetR"/>
</dbReference>
<evidence type="ECO:0000313" key="6">
    <source>
        <dbReference type="EMBL" id="GAA4122379.1"/>
    </source>
</evidence>
<keyword evidence="1" id="KW-0805">Transcription regulation</keyword>
<reference evidence="7" key="1">
    <citation type="journal article" date="2019" name="Int. J. Syst. Evol. Microbiol.">
        <title>The Global Catalogue of Microorganisms (GCM) 10K type strain sequencing project: providing services to taxonomists for standard genome sequencing and annotation.</title>
        <authorList>
            <consortium name="The Broad Institute Genomics Platform"/>
            <consortium name="The Broad Institute Genome Sequencing Center for Infectious Disease"/>
            <person name="Wu L."/>
            <person name="Ma J."/>
        </authorList>
    </citation>
    <scope>NUCLEOTIDE SEQUENCE [LARGE SCALE GENOMIC DNA]</scope>
    <source>
        <strain evidence="7">JCM 16703</strain>
    </source>
</reference>
<gene>
    <name evidence="6" type="ORF">GCM10022215_28190</name>
</gene>
<dbReference type="PANTHER" id="PTHR30055">
    <property type="entry name" value="HTH-TYPE TRANSCRIPTIONAL REGULATOR RUTR"/>
    <property type="match status" value="1"/>
</dbReference>
<evidence type="ECO:0000256" key="4">
    <source>
        <dbReference type="PROSITE-ProRule" id="PRU00335"/>
    </source>
</evidence>
<dbReference type="Pfam" id="PF00440">
    <property type="entry name" value="TetR_N"/>
    <property type="match status" value="1"/>
</dbReference>
<dbReference type="PANTHER" id="PTHR30055:SF234">
    <property type="entry name" value="HTH-TYPE TRANSCRIPTIONAL REGULATOR BETI"/>
    <property type="match status" value="1"/>
</dbReference>
<dbReference type="PRINTS" id="PR00455">
    <property type="entry name" value="HTHTETR"/>
</dbReference>
<accession>A0ABP7XNT3</accession>
<dbReference type="InterPro" id="IPR050109">
    <property type="entry name" value="HTH-type_TetR-like_transc_reg"/>
</dbReference>
<dbReference type="Proteomes" id="UP001501495">
    <property type="component" value="Unassembled WGS sequence"/>
</dbReference>
<feature type="DNA-binding region" description="H-T-H motif" evidence="4">
    <location>
        <begin position="28"/>
        <end position="47"/>
    </location>
</feature>
<dbReference type="InterPro" id="IPR049445">
    <property type="entry name" value="TetR_SbtR-like_C"/>
</dbReference>
<evidence type="ECO:0000256" key="3">
    <source>
        <dbReference type="ARBA" id="ARBA00023163"/>
    </source>
</evidence>
<dbReference type="Pfam" id="PF21597">
    <property type="entry name" value="TetR_C_43"/>
    <property type="match status" value="1"/>
</dbReference>
<comment type="caution">
    <text evidence="6">The sequence shown here is derived from an EMBL/GenBank/DDBJ whole genome shotgun (WGS) entry which is preliminary data.</text>
</comment>
<keyword evidence="7" id="KW-1185">Reference proteome</keyword>